<dbReference type="EMBL" id="CM016762">
    <property type="protein sequence ID" value="TMS34041.1"/>
    <property type="molecule type" value="Genomic_DNA"/>
</dbReference>
<dbReference type="EMBL" id="AZBU02000001">
    <property type="protein sequence ID" value="TMS34041.1"/>
    <property type="molecule type" value="Genomic_DNA"/>
</dbReference>
<evidence type="ECO:0000313" key="1">
    <source>
        <dbReference type="EMBL" id="TMS34041.1"/>
    </source>
</evidence>
<proteinExistence type="predicted"/>
<protein>
    <submittedName>
        <fullName evidence="1">Uncharacterized protein</fullName>
    </submittedName>
</protein>
<comment type="caution">
    <text evidence="1">The sequence shown here is derived from an EMBL/GenBank/DDBJ whole genome shotgun (WGS) entry which is preliminary data.</text>
</comment>
<keyword evidence="2" id="KW-1185">Reference proteome</keyword>
<gene>
    <name evidence="1" type="ORF">L596_001702</name>
</gene>
<dbReference type="AlphaFoldDB" id="A0A4U8UMI9"/>
<evidence type="ECO:0000313" key="2">
    <source>
        <dbReference type="Proteomes" id="UP000298663"/>
    </source>
</evidence>
<sequence>MTSLSRKRIRSFAESSATRRKRPEELTYINLFEFKAFEYSIEQQKTLCNTSRVSLYRTDDVEIEDEALYIGRPVSALAVCPRKLDEARQVVAVTTFLDDDMLILHYNHRPENPLDQVQFYTYEPAKPGNAQLWFRLEARHGYVLDLAWCPRGEMGTEENCIPKEPHLSDSIDIPLNSLPPALILRHAPCILQSGLETSEIPIQSACWPGVIQADKHCDLTVNRAWIRHWLLRKRKTDIWVDCFVCPSCSGSMYFRLSKAE</sequence>
<dbReference type="Proteomes" id="UP000298663">
    <property type="component" value="Chromosome X"/>
</dbReference>
<name>A0A4U8UMI9_STECR</name>
<accession>A0A4U8UMI9</accession>
<reference evidence="1 2" key="2">
    <citation type="journal article" date="2019" name="G3 (Bethesda)">
        <title>Hybrid Assembly of the Genome of the Entomopathogenic Nematode Steinernema carpocapsae Identifies the X-Chromosome.</title>
        <authorList>
            <person name="Serra L."/>
            <person name="Macchietto M."/>
            <person name="Macias-Munoz A."/>
            <person name="McGill C.J."/>
            <person name="Rodriguez I.M."/>
            <person name="Rodriguez B."/>
            <person name="Murad R."/>
            <person name="Mortazavi A."/>
        </authorList>
    </citation>
    <scope>NUCLEOTIDE SEQUENCE [LARGE SCALE GENOMIC DNA]</scope>
    <source>
        <strain evidence="1 2">ALL</strain>
    </source>
</reference>
<reference evidence="1 2" key="1">
    <citation type="journal article" date="2015" name="Genome Biol.">
        <title>Comparative genomics of Steinernema reveals deeply conserved gene regulatory networks.</title>
        <authorList>
            <person name="Dillman A.R."/>
            <person name="Macchietto M."/>
            <person name="Porter C.F."/>
            <person name="Rogers A."/>
            <person name="Williams B."/>
            <person name="Antoshechkin I."/>
            <person name="Lee M.M."/>
            <person name="Goodwin Z."/>
            <person name="Lu X."/>
            <person name="Lewis E.E."/>
            <person name="Goodrich-Blair H."/>
            <person name="Stock S.P."/>
            <person name="Adams B.J."/>
            <person name="Sternberg P.W."/>
            <person name="Mortazavi A."/>
        </authorList>
    </citation>
    <scope>NUCLEOTIDE SEQUENCE [LARGE SCALE GENOMIC DNA]</scope>
    <source>
        <strain evidence="1 2">ALL</strain>
    </source>
</reference>
<dbReference type="OrthoDB" id="3535323at2759"/>
<organism evidence="1 2">
    <name type="scientific">Steinernema carpocapsae</name>
    <name type="common">Entomopathogenic nematode</name>
    <dbReference type="NCBI Taxonomy" id="34508"/>
    <lineage>
        <taxon>Eukaryota</taxon>
        <taxon>Metazoa</taxon>
        <taxon>Ecdysozoa</taxon>
        <taxon>Nematoda</taxon>
        <taxon>Chromadorea</taxon>
        <taxon>Rhabditida</taxon>
        <taxon>Tylenchina</taxon>
        <taxon>Panagrolaimomorpha</taxon>
        <taxon>Strongyloidoidea</taxon>
        <taxon>Steinernematidae</taxon>
        <taxon>Steinernema</taxon>
    </lineage>
</organism>